<comment type="caution">
    <text evidence="1">The sequence shown here is derived from an EMBL/GenBank/DDBJ whole genome shotgun (WGS) entry which is preliminary data.</text>
</comment>
<dbReference type="OrthoDB" id="3048530at2759"/>
<sequence length="257" mass="28896">MATSGGPRPPFESIPPAKFTQFWQALIKLLKIGPPRRKKKVNIVTPDKIDNDEGQYDLPFSCVPPLPEVTRPITVRSPRKEQIPLTGKKPSAFRNKAPIEDEGWINDIVTKVIKIPLNLMAEDLMIVSKDFRDGLRSLITGKKVANNGTDLRNVNLSDLAITFDFEESAEKTDDNRESYIMVSDIPLSTFMISEMDSEKIPKGSIICHDPVVQYYDGLAPGEEPKNLIIVACESQTLRTVYPLINHEFFSLLKTRSL</sequence>
<evidence type="ECO:0000313" key="2">
    <source>
        <dbReference type="Proteomes" id="UP000807353"/>
    </source>
</evidence>
<dbReference type="Proteomes" id="UP000807353">
    <property type="component" value="Unassembled WGS sequence"/>
</dbReference>
<protein>
    <submittedName>
        <fullName evidence="1">Uncharacterized protein</fullName>
    </submittedName>
</protein>
<proteinExistence type="predicted"/>
<accession>A0A9P5Y1X6</accession>
<keyword evidence="2" id="KW-1185">Reference proteome</keyword>
<dbReference type="AlphaFoldDB" id="A0A9P5Y1X6"/>
<organism evidence="1 2">
    <name type="scientific">Collybia nuda</name>
    <dbReference type="NCBI Taxonomy" id="64659"/>
    <lineage>
        <taxon>Eukaryota</taxon>
        <taxon>Fungi</taxon>
        <taxon>Dikarya</taxon>
        <taxon>Basidiomycota</taxon>
        <taxon>Agaricomycotina</taxon>
        <taxon>Agaricomycetes</taxon>
        <taxon>Agaricomycetidae</taxon>
        <taxon>Agaricales</taxon>
        <taxon>Tricholomatineae</taxon>
        <taxon>Clitocybaceae</taxon>
        <taxon>Collybia</taxon>
    </lineage>
</organism>
<reference evidence="1" key="1">
    <citation type="submission" date="2020-11" db="EMBL/GenBank/DDBJ databases">
        <authorList>
            <consortium name="DOE Joint Genome Institute"/>
            <person name="Ahrendt S."/>
            <person name="Riley R."/>
            <person name="Andreopoulos W."/>
            <person name="Labutti K."/>
            <person name="Pangilinan J."/>
            <person name="Ruiz-Duenas F.J."/>
            <person name="Barrasa J.M."/>
            <person name="Sanchez-Garcia M."/>
            <person name="Camarero S."/>
            <person name="Miyauchi S."/>
            <person name="Serrano A."/>
            <person name="Linde D."/>
            <person name="Babiker R."/>
            <person name="Drula E."/>
            <person name="Ayuso-Fernandez I."/>
            <person name="Pacheco R."/>
            <person name="Padilla G."/>
            <person name="Ferreira P."/>
            <person name="Barriuso J."/>
            <person name="Kellner H."/>
            <person name="Castanera R."/>
            <person name="Alfaro M."/>
            <person name="Ramirez L."/>
            <person name="Pisabarro A.G."/>
            <person name="Kuo A."/>
            <person name="Tritt A."/>
            <person name="Lipzen A."/>
            <person name="He G."/>
            <person name="Yan M."/>
            <person name="Ng V."/>
            <person name="Cullen D."/>
            <person name="Martin F."/>
            <person name="Rosso M.-N."/>
            <person name="Henrissat B."/>
            <person name="Hibbett D."/>
            <person name="Martinez A.T."/>
            <person name="Grigoriev I.V."/>
        </authorList>
    </citation>
    <scope>NUCLEOTIDE SEQUENCE</scope>
    <source>
        <strain evidence="1">CBS 247.69</strain>
    </source>
</reference>
<evidence type="ECO:0000313" key="1">
    <source>
        <dbReference type="EMBL" id="KAF9461793.1"/>
    </source>
</evidence>
<gene>
    <name evidence="1" type="ORF">BDZ94DRAFT_1370545</name>
</gene>
<dbReference type="EMBL" id="MU150279">
    <property type="protein sequence ID" value="KAF9461793.1"/>
    <property type="molecule type" value="Genomic_DNA"/>
</dbReference>
<name>A0A9P5Y1X6_9AGAR</name>